<comment type="caution">
    <text evidence="2">The sequence shown here is derived from an EMBL/GenBank/DDBJ whole genome shotgun (WGS) entry which is preliminary data.</text>
</comment>
<accession>A0A1F5UY60</accession>
<name>A0A1F5UY60_FRAXR</name>
<dbReference type="InterPro" id="IPR000257">
    <property type="entry name" value="Uroporphyrinogen_deCOase"/>
</dbReference>
<evidence type="ECO:0000313" key="2">
    <source>
        <dbReference type="EMBL" id="OGF56104.1"/>
    </source>
</evidence>
<evidence type="ECO:0000259" key="1">
    <source>
        <dbReference type="Pfam" id="PF01208"/>
    </source>
</evidence>
<evidence type="ECO:0000313" key="3">
    <source>
        <dbReference type="Proteomes" id="UP000179157"/>
    </source>
</evidence>
<dbReference type="Proteomes" id="UP000179157">
    <property type="component" value="Unassembled WGS sequence"/>
</dbReference>
<dbReference type="GO" id="GO:0006779">
    <property type="term" value="P:porphyrin-containing compound biosynthetic process"/>
    <property type="evidence" value="ECO:0007669"/>
    <property type="project" value="InterPro"/>
</dbReference>
<protein>
    <recommendedName>
        <fullName evidence="1">Uroporphyrinogen decarboxylase (URO-D) domain-containing protein</fullName>
    </recommendedName>
</protein>
<dbReference type="GO" id="GO:0004853">
    <property type="term" value="F:uroporphyrinogen decarboxylase activity"/>
    <property type="evidence" value="ECO:0007669"/>
    <property type="project" value="InterPro"/>
</dbReference>
<dbReference type="AlphaFoldDB" id="A0A1F5UY60"/>
<dbReference type="InterPro" id="IPR052024">
    <property type="entry name" value="Methanogen_methyltrans"/>
</dbReference>
<feature type="domain" description="Uroporphyrinogen decarboxylase (URO-D)" evidence="1">
    <location>
        <begin position="4"/>
        <end position="325"/>
    </location>
</feature>
<dbReference type="STRING" id="1817864.A2Z21_04075"/>
<dbReference type="Gene3D" id="3.20.20.210">
    <property type="match status" value="1"/>
</dbReference>
<dbReference type="PANTHER" id="PTHR47099">
    <property type="entry name" value="METHYLCOBAMIDE:COM METHYLTRANSFERASE MTBA"/>
    <property type="match status" value="1"/>
</dbReference>
<dbReference type="EMBL" id="MFGX01000042">
    <property type="protein sequence ID" value="OGF56104.1"/>
    <property type="molecule type" value="Genomic_DNA"/>
</dbReference>
<dbReference type="InterPro" id="IPR038071">
    <property type="entry name" value="UROD/MetE-like_sf"/>
</dbReference>
<dbReference type="Pfam" id="PF01208">
    <property type="entry name" value="URO-D"/>
    <property type="match status" value="1"/>
</dbReference>
<reference evidence="2 3" key="1">
    <citation type="journal article" date="2016" name="Nat. Commun.">
        <title>Thousands of microbial genomes shed light on interconnected biogeochemical processes in an aquifer system.</title>
        <authorList>
            <person name="Anantharaman K."/>
            <person name="Brown C.T."/>
            <person name="Hug L.A."/>
            <person name="Sharon I."/>
            <person name="Castelle C.J."/>
            <person name="Probst A.J."/>
            <person name="Thomas B.C."/>
            <person name="Singh A."/>
            <person name="Wilkins M.J."/>
            <person name="Karaoz U."/>
            <person name="Brodie E.L."/>
            <person name="Williams K.H."/>
            <person name="Hubbard S.S."/>
            <person name="Banfield J.F."/>
        </authorList>
    </citation>
    <scope>NUCLEOTIDE SEQUENCE [LARGE SCALE GENOMIC DNA]</scope>
    <source>
        <strain evidence="3">RBG_16_55_9</strain>
    </source>
</reference>
<gene>
    <name evidence="2" type="ORF">A2Z21_04075</name>
</gene>
<proteinExistence type="predicted"/>
<dbReference type="PANTHER" id="PTHR47099:SF1">
    <property type="entry name" value="METHYLCOBAMIDE:COM METHYLTRANSFERASE MTBA"/>
    <property type="match status" value="1"/>
</dbReference>
<organism evidence="2 3">
    <name type="scientific">Fraserbacteria sp. (strain RBG_16_55_9)</name>
    <dbReference type="NCBI Taxonomy" id="1817864"/>
    <lineage>
        <taxon>Bacteria</taxon>
        <taxon>Candidatus Fraseribacteriota</taxon>
    </lineage>
</organism>
<sequence>MPLTHRERIEAAVRGEKLDRVPIALWRHFPVQDQTAEGLAQATIEFQKRFDFDLVKVTPASGYPAEAWGAKLRPTNNAEGTREYLSRPVQSPKDWHSLQPLDVTQGLFGRELQALQIIRQGVGEDVHVLQTIFSPLTIAKQLSGDLVLEYLRRHPDDLKAGLRTITETTARFALACLENGADGIFFATQFASHDLVSNEEYREFGVEYDLPIIEFARSQAKLLLLHLHGLNPMFGLMSVYPVHVVNWHDRETRPSLAEGQRLFQRGAVMGGLHRLETLPKGAPEDIRAQVRDAIQQTEGRRMILGAGCVTLTSTPEANIRAARESASTC</sequence>
<dbReference type="SUPFAM" id="SSF51726">
    <property type="entry name" value="UROD/MetE-like"/>
    <property type="match status" value="1"/>
</dbReference>